<accession>A0ABP5B9T9</accession>
<dbReference type="Pfam" id="PF16571">
    <property type="entry name" value="FBP_C"/>
    <property type="match status" value="1"/>
</dbReference>
<keyword evidence="3" id="KW-1185">Reference proteome</keyword>
<evidence type="ECO:0000259" key="1">
    <source>
        <dbReference type="Pfam" id="PF16571"/>
    </source>
</evidence>
<gene>
    <name evidence="2" type="ORF">GCM10009775_32520</name>
</gene>
<proteinExistence type="predicted"/>
<feature type="domain" description="Elongation factor G-binding protein C-terminal treble-clef zinc-finger" evidence="1">
    <location>
        <begin position="9"/>
        <end position="156"/>
    </location>
</feature>
<dbReference type="RefSeq" id="WP_248152024.1">
    <property type="nucleotide sequence ID" value="NZ_BAAAOF010000008.1"/>
</dbReference>
<dbReference type="InterPro" id="IPR032330">
    <property type="entry name" value="EF-G-binding_C"/>
</dbReference>
<reference evidence="3" key="1">
    <citation type="journal article" date="2019" name="Int. J. Syst. Evol. Microbiol.">
        <title>The Global Catalogue of Microorganisms (GCM) 10K type strain sequencing project: providing services to taxonomists for standard genome sequencing and annotation.</title>
        <authorList>
            <consortium name="The Broad Institute Genomics Platform"/>
            <consortium name="The Broad Institute Genome Sequencing Center for Infectious Disease"/>
            <person name="Wu L."/>
            <person name="Ma J."/>
        </authorList>
    </citation>
    <scope>NUCLEOTIDE SEQUENCE [LARGE SCALE GENOMIC DNA]</scope>
    <source>
        <strain evidence="3">JCM 14900</strain>
    </source>
</reference>
<evidence type="ECO:0000313" key="2">
    <source>
        <dbReference type="EMBL" id="GAA1937923.1"/>
    </source>
</evidence>
<name>A0ABP5B9T9_9MICO</name>
<evidence type="ECO:0000313" key="3">
    <source>
        <dbReference type="Proteomes" id="UP001501343"/>
    </source>
</evidence>
<comment type="caution">
    <text evidence="2">The sequence shown here is derived from an EMBL/GenBank/DDBJ whole genome shotgun (WGS) entry which is preliminary data.</text>
</comment>
<sequence>MRPIDDARIRASFLNASQRERAQLTLPDLDLIDWEKREFLGWRDAKFDNLGYVVLELDGELAGLILRQFSRAPNARAQCSWCNDIELPNEVVLFNTKRTGDAGRKGDTVGTLVCANFECNKNARKQPREAYLGFDVEAARQRRIDTMRENVERFARGIRDGR</sequence>
<dbReference type="EMBL" id="BAAAOF010000008">
    <property type="protein sequence ID" value="GAA1937923.1"/>
    <property type="molecule type" value="Genomic_DNA"/>
</dbReference>
<dbReference type="Proteomes" id="UP001501343">
    <property type="component" value="Unassembled WGS sequence"/>
</dbReference>
<protein>
    <submittedName>
        <fullName evidence="2">FBP domain-containing protein</fullName>
    </submittedName>
</protein>
<organism evidence="2 3">
    <name type="scientific">Microbacterium aoyamense</name>
    <dbReference type="NCBI Taxonomy" id="344166"/>
    <lineage>
        <taxon>Bacteria</taxon>
        <taxon>Bacillati</taxon>
        <taxon>Actinomycetota</taxon>
        <taxon>Actinomycetes</taxon>
        <taxon>Micrococcales</taxon>
        <taxon>Microbacteriaceae</taxon>
        <taxon>Microbacterium</taxon>
    </lineage>
</organism>